<reference evidence="10 11" key="1">
    <citation type="submission" date="2020-09" db="EMBL/GenBank/DDBJ databases">
        <title>Isolation and identification of active actinomycetes.</title>
        <authorList>
            <person name="Li X."/>
        </authorList>
    </citation>
    <scope>NUCLEOTIDE SEQUENCE [LARGE SCALE GENOMIC DNA]</scope>
    <source>
        <strain evidence="10 11">NEAU-LLC</strain>
    </source>
</reference>
<sequence>MTQPHHARRVPTRWLRIGIPVLLVLVWLAAGSIGGPYFGKVDEVSSNDRSTFLPESADATQVNERLADFLGEESIPAVVVVTGDGELSDDDIADVQAFADDVAGLDAIAGDVSPPIPSEDGQAVQIFVPIDASGEVGDTVTEIRTMAAEDLPDGLTAWVTGPAGFTTDLVEGFLGIDGLLLAVALIAVFIILVIVYRSPLLPILVLATSVFALCAALLTVWWLAYAGIFVLNGQVQGILFILVIGAATDYALLYVARFREAIATGARRWDATLTAWRGAFEPIIASGGTVIAGLLCLLLSDLATNRALGPIASIGIAFSVLSALTFLPALLALCGRAAFWPFPPKPAAAAIPADLTQPVDGRAEPASGSAEPASGRAKPAAGLWPRQARFIARHARTVWIVCTVVLLAGALGITQLKADGVPTSELVLGASEARDGQEVLAEHFPAGSGSPVYVIVPEEDLAATVGVLDASDGIESVAVASADSPTGQAAVELDGGEPVFSAVGPPGTPAPEPTVSDGDVLVIGTLTDAADSVAAEDTVRELRTDLDGELGAGTALVGGETATDIDTNDTSTRDRTLIIPVILAVILLILMLLLRSILAPVLLIATVILSFATALGVSALVFDGVFQFAGADPAVPLYGFVFLVALGVDYNIFLMSRVREESLVHGTRPGILRGLVATGGVITSAGLVLAATFAALGVIPILFLAQIAFIVAFGVLLDTFVVRSLLVPALSYDIGRAIWWPSKLWKAVPTPPPLAAGASSGASGRVGPAGGAASLPSSGDARSGADAHAELIAEDGHPLTRDEYRRTLEP</sequence>
<dbReference type="SUPFAM" id="SSF82866">
    <property type="entry name" value="Multidrug efflux transporter AcrB transmembrane domain"/>
    <property type="match status" value="2"/>
</dbReference>
<dbReference type="Gene3D" id="1.20.1640.10">
    <property type="entry name" value="Multidrug efflux transporter AcrB transmembrane domain"/>
    <property type="match status" value="2"/>
</dbReference>
<feature type="transmembrane region" description="Helical" evidence="8">
    <location>
        <begin position="601"/>
        <end position="622"/>
    </location>
</feature>
<accession>A0ABR8NQE1</accession>
<organism evidence="10 11">
    <name type="scientific">Microbacterium helvum</name>
    <dbReference type="NCBI Taxonomy" id="2773713"/>
    <lineage>
        <taxon>Bacteria</taxon>
        <taxon>Bacillati</taxon>
        <taxon>Actinomycetota</taxon>
        <taxon>Actinomycetes</taxon>
        <taxon>Micrococcales</taxon>
        <taxon>Microbacteriaceae</taxon>
        <taxon>Microbacterium</taxon>
    </lineage>
</organism>
<feature type="transmembrane region" description="Helical" evidence="8">
    <location>
        <begin position="237"/>
        <end position="258"/>
    </location>
</feature>
<proteinExistence type="inferred from homology"/>
<evidence type="ECO:0000256" key="2">
    <source>
        <dbReference type="ARBA" id="ARBA00010157"/>
    </source>
</evidence>
<feature type="transmembrane region" description="Helical" evidence="8">
    <location>
        <begin position="634"/>
        <end position="654"/>
    </location>
</feature>
<dbReference type="InterPro" id="IPR050545">
    <property type="entry name" value="Mycobact_MmpL"/>
</dbReference>
<feature type="transmembrane region" description="Helical" evidence="8">
    <location>
        <begin position="312"/>
        <end position="335"/>
    </location>
</feature>
<feature type="transmembrane region" description="Helical" evidence="8">
    <location>
        <begin position="203"/>
        <end position="225"/>
    </location>
</feature>
<feature type="domain" description="Membrane transport protein MMPL" evidence="9">
    <location>
        <begin position="53"/>
        <end position="395"/>
    </location>
</feature>
<feature type="compositionally biased region" description="Low complexity" evidence="7">
    <location>
        <begin position="756"/>
        <end position="774"/>
    </location>
</feature>
<feature type="transmembrane region" description="Helical" evidence="8">
    <location>
        <begin position="397"/>
        <end position="416"/>
    </location>
</feature>
<feature type="transmembrane region" description="Helical" evidence="8">
    <location>
        <begin position="577"/>
        <end position="594"/>
    </location>
</feature>
<name>A0ABR8NQE1_9MICO</name>
<keyword evidence="11" id="KW-1185">Reference proteome</keyword>
<feature type="transmembrane region" description="Helical" evidence="8">
    <location>
        <begin position="21"/>
        <end position="39"/>
    </location>
</feature>
<keyword evidence="6 8" id="KW-0472">Membrane</keyword>
<feature type="transmembrane region" description="Helical" evidence="8">
    <location>
        <begin position="701"/>
        <end position="722"/>
    </location>
</feature>
<feature type="region of interest" description="Disordered" evidence="7">
    <location>
        <begin position="756"/>
        <end position="810"/>
    </location>
</feature>
<evidence type="ECO:0000256" key="6">
    <source>
        <dbReference type="ARBA" id="ARBA00023136"/>
    </source>
</evidence>
<dbReference type="Pfam" id="PF03176">
    <property type="entry name" value="MMPL"/>
    <property type="match status" value="2"/>
</dbReference>
<dbReference type="PANTHER" id="PTHR33406:SF6">
    <property type="entry name" value="MEMBRANE PROTEIN YDGH-RELATED"/>
    <property type="match status" value="1"/>
</dbReference>
<comment type="similarity">
    <text evidence="2">Belongs to the resistance-nodulation-cell division (RND) (TC 2.A.6) family. MmpL subfamily.</text>
</comment>
<dbReference type="RefSeq" id="WP_191172466.1">
    <property type="nucleotide sequence ID" value="NZ_JACXZS010000009.1"/>
</dbReference>
<comment type="subcellular location">
    <subcellularLocation>
        <location evidence="1">Cell membrane</location>
        <topology evidence="1">Multi-pass membrane protein</topology>
    </subcellularLocation>
</comment>
<evidence type="ECO:0000313" key="10">
    <source>
        <dbReference type="EMBL" id="MBD3942859.1"/>
    </source>
</evidence>
<dbReference type="EMBL" id="JACXZS010000009">
    <property type="protein sequence ID" value="MBD3942859.1"/>
    <property type="molecule type" value="Genomic_DNA"/>
</dbReference>
<keyword evidence="3" id="KW-1003">Cell membrane</keyword>
<comment type="caution">
    <text evidence="10">The sequence shown here is derived from an EMBL/GenBank/DDBJ whole genome shotgun (WGS) entry which is preliminary data.</text>
</comment>
<evidence type="ECO:0000313" key="11">
    <source>
        <dbReference type="Proteomes" id="UP000598426"/>
    </source>
</evidence>
<evidence type="ECO:0000259" key="9">
    <source>
        <dbReference type="Pfam" id="PF03176"/>
    </source>
</evidence>
<feature type="transmembrane region" description="Helical" evidence="8">
    <location>
        <begin position="675"/>
        <end position="695"/>
    </location>
</feature>
<evidence type="ECO:0000256" key="3">
    <source>
        <dbReference type="ARBA" id="ARBA00022475"/>
    </source>
</evidence>
<evidence type="ECO:0000256" key="5">
    <source>
        <dbReference type="ARBA" id="ARBA00022989"/>
    </source>
</evidence>
<keyword evidence="4 8" id="KW-0812">Transmembrane</keyword>
<feature type="domain" description="Membrane transport protein MMPL" evidence="9">
    <location>
        <begin position="512"/>
        <end position="751"/>
    </location>
</feature>
<feature type="transmembrane region" description="Helical" evidence="8">
    <location>
        <begin position="279"/>
        <end position="300"/>
    </location>
</feature>
<evidence type="ECO:0000256" key="8">
    <source>
        <dbReference type="SAM" id="Phobius"/>
    </source>
</evidence>
<dbReference type="InterPro" id="IPR004869">
    <property type="entry name" value="MMPL_dom"/>
</dbReference>
<dbReference type="Proteomes" id="UP000598426">
    <property type="component" value="Unassembled WGS sequence"/>
</dbReference>
<feature type="transmembrane region" description="Helical" evidence="8">
    <location>
        <begin position="173"/>
        <end position="196"/>
    </location>
</feature>
<dbReference type="PANTHER" id="PTHR33406">
    <property type="entry name" value="MEMBRANE PROTEIN MJ1562-RELATED"/>
    <property type="match status" value="1"/>
</dbReference>
<feature type="compositionally biased region" description="Basic and acidic residues" evidence="7">
    <location>
        <begin position="783"/>
        <end position="810"/>
    </location>
</feature>
<evidence type="ECO:0000256" key="1">
    <source>
        <dbReference type="ARBA" id="ARBA00004651"/>
    </source>
</evidence>
<evidence type="ECO:0000256" key="7">
    <source>
        <dbReference type="SAM" id="MobiDB-lite"/>
    </source>
</evidence>
<protein>
    <submittedName>
        <fullName evidence="10">MMPL family transporter</fullName>
    </submittedName>
</protein>
<evidence type="ECO:0000256" key="4">
    <source>
        <dbReference type="ARBA" id="ARBA00022692"/>
    </source>
</evidence>
<keyword evidence="5 8" id="KW-1133">Transmembrane helix</keyword>
<gene>
    <name evidence="10" type="ORF">IF188_14260</name>
</gene>